<accession>A0ACB9M5W6</accession>
<organism evidence="1 2">
    <name type="scientific">Melastoma candidum</name>
    <dbReference type="NCBI Taxonomy" id="119954"/>
    <lineage>
        <taxon>Eukaryota</taxon>
        <taxon>Viridiplantae</taxon>
        <taxon>Streptophyta</taxon>
        <taxon>Embryophyta</taxon>
        <taxon>Tracheophyta</taxon>
        <taxon>Spermatophyta</taxon>
        <taxon>Magnoliopsida</taxon>
        <taxon>eudicotyledons</taxon>
        <taxon>Gunneridae</taxon>
        <taxon>Pentapetalae</taxon>
        <taxon>rosids</taxon>
        <taxon>malvids</taxon>
        <taxon>Myrtales</taxon>
        <taxon>Melastomataceae</taxon>
        <taxon>Melastomatoideae</taxon>
        <taxon>Melastomateae</taxon>
        <taxon>Melastoma</taxon>
    </lineage>
</organism>
<evidence type="ECO:0000313" key="2">
    <source>
        <dbReference type="Proteomes" id="UP001057402"/>
    </source>
</evidence>
<sequence>MEDLDHCDWKLVLQELFQGREAAAKLRGSLSGVHESEDESPAKVQRDLAQMVAGSFTKALSLLGHCEGTASDGTAASSCLSSTDSALPSPRPGKVHGRGRYKRWKSCNSWTATTPALVDDGHTWRKYGQKPIHGSDFPRSYFRCTHKNDQSCSATKQVQQISRDPPLYQTIYYGQHTCKITSVPQQVISDVSNLEDGKIFNLISFDQNVPWKTEDHPFFSSIFFSNCCKDEPLG</sequence>
<dbReference type="Proteomes" id="UP001057402">
    <property type="component" value="Chromosome 10"/>
</dbReference>
<comment type="caution">
    <text evidence="1">The sequence shown here is derived from an EMBL/GenBank/DDBJ whole genome shotgun (WGS) entry which is preliminary data.</text>
</comment>
<keyword evidence="2" id="KW-1185">Reference proteome</keyword>
<proteinExistence type="predicted"/>
<dbReference type="EMBL" id="CM042889">
    <property type="protein sequence ID" value="KAI4318941.1"/>
    <property type="molecule type" value="Genomic_DNA"/>
</dbReference>
<evidence type="ECO:0000313" key="1">
    <source>
        <dbReference type="EMBL" id="KAI4318941.1"/>
    </source>
</evidence>
<reference evidence="2" key="1">
    <citation type="journal article" date="2023" name="Front. Plant Sci.">
        <title>Chromosomal-level genome assembly of Melastoma candidum provides insights into trichome evolution.</title>
        <authorList>
            <person name="Zhong Y."/>
            <person name="Wu W."/>
            <person name="Sun C."/>
            <person name="Zou P."/>
            <person name="Liu Y."/>
            <person name="Dai S."/>
            <person name="Zhou R."/>
        </authorList>
    </citation>
    <scope>NUCLEOTIDE SEQUENCE [LARGE SCALE GENOMIC DNA]</scope>
</reference>
<name>A0ACB9M5W6_9MYRT</name>
<gene>
    <name evidence="1" type="ORF">MLD38_032594</name>
</gene>
<protein>
    <submittedName>
        <fullName evidence="1">Uncharacterized protein</fullName>
    </submittedName>
</protein>